<sequence length="61" mass="7182">MNTSHKNYIRISSPKITSQQNLINAGFNPKIVRILYSKMKQSRRPMTHYSKTTGLLLKRYK</sequence>
<dbReference type="AlphaFoldDB" id="A0A6C0F7P3"/>
<reference evidence="1" key="1">
    <citation type="journal article" date="2020" name="Nature">
        <title>Giant virus diversity and host interactions through global metagenomics.</title>
        <authorList>
            <person name="Schulz F."/>
            <person name="Roux S."/>
            <person name="Paez-Espino D."/>
            <person name="Jungbluth S."/>
            <person name="Walsh D.A."/>
            <person name="Denef V.J."/>
            <person name="McMahon K.D."/>
            <person name="Konstantinidis K.T."/>
            <person name="Eloe-Fadrosh E.A."/>
            <person name="Kyrpides N.C."/>
            <person name="Woyke T."/>
        </authorList>
    </citation>
    <scope>NUCLEOTIDE SEQUENCE</scope>
    <source>
        <strain evidence="1">GVMAG-S-ERX555967-131</strain>
    </source>
</reference>
<proteinExistence type="predicted"/>
<accession>A0A6C0F7P3</accession>
<protein>
    <submittedName>
        <fullName evidence="1">Uncharacterized protein</fullName>
    </submittedName>
</protein>
<name>A0A6C0F7P3_9ZZZZ</name>
<evidence type="ECO:0000313" key="1">
    <source>
        <dbReference type="EMBL" id="QHT37114.1"/>
    </source>
</evidence>
<organism evidence="1">
    <name type="scientific">viral metagenome</name>
    <dbReference type="NCBI Taxonomy" id="1070528"/>
    <lineage>
        <taxon>unclassified sequences</taxon>
        <taxon>metagenomes</taxon>
        <taxon>organismal metagenomes</taxon>
    </lineage>
</organism>
<dbReference type="EMBL" id="MN738790">
    <property type="protein sequence ID" value="QHT37114.1"/>
    <property type="molecule type" value="Genomic_DNA"/>
</dbReference>